<protein>
    <submittedName>
        <fullName evidence="2">Gp23-like protein</fullName>
    </submittedName>
</protein>
<dbReference type="Proteomes" id="UP000239549">
    <property type="component" value="Unassembled WGS sequence"/>
</dbReference>
<evidence type="ECO:0000259" key="1">
    <source>
        <dbReference type="Pfam" id="PF06114"/>
    </source>
</evidence>
<keyword evidence="3" id="KW-1185">Reference proteome</keyword>
<dbReference type="AlphaFoldDB" id="A0A2L2XIH7"/>
<organism evidence="2 3">
    <name type="scientific">Desulfocucumis palustris</name>
    <dbReference type="NCBI Taxonomy" id="1898651"/>
    <lineage>
        <taxon>Bacteria</taxon>
        <taxon>Bacillati</taxon>
        <taxon>Bacillota</taxon>
        <taxon>Clostridia</taxon>
        <taxon>Eubacteriales</taxon>
        <taxon>Desulfocucumaceae</taxon>
        <taxon>Desulfocucumis</taxon>
    </lineage>
</organism>
<accession>A0A2L2XIH7</accession>
<evidence type="ECO:0000313" key="2">
    <source>
        <dbReference type="EMBL" id="GBF35503.1"/>
    </source>
</evidence>
<dbReference type="Pfam" id="PF06114">
    <property type="entry name" value="Peptidase_M78"/>
    <property type="match status" value="1"/>
</dbReference>
<dbReference type="RefSeq" id="WP_104373571.1">
    <property type="nucleotide sequence ID" value="NZ_BFAV01000172.1"/>
</dbReference>
<reference evidence="3" key="1">
    <citation type="submission" date="2018-02" db="EMBL/GenBank/DDBJ databases">
        <title>Genome sequence of Desulfocucumis palustris strain NAW-5.</title>
        <authorList>
            <person name="Watanabe M."/>
            <person name="Kojima H."/>
            <person name="Fukui M."/>
        </authorList>
    </citation>
    <scope>NUCLEOTIDE SEQUENCE [LARGE SCALE GENOMIC DNA]</scope>
    <source>
        <strain evidence="3">NAW-5</strain>
    </source>
</reference>
<evidence type="ECO:0000313" key="3">
    <source>
        <dbReference type="Proteomes" id="UP000239549"/>
    </source>
</evidence>
<sequence>MDQKIQSLWEIAEKEGIEVRYTNLHKKDPKLNGLYVWAYNLPIILLDNSLQWNWPQFRCVFAEEVGHYYTSAKSNLLIAQPSYQDKMNLSRDEYRAMCWATDYLIPDIDLNSAINSGKISSPSELSDYFEVTEAFLNHKLEIFKKRKESGGGIFKINLPAPLDRPV</sequence>
<dbReference type="InterPro" id="IPR010359">
    <property type="entry name" value="IrrE_HExxH"/>
</dbReference>
<feature type="domain" description="IrrE N-terminal-like" evidence="1">
    <location>
        <begin position="12"/>
        <end position="140"/>
    </location>
</feature>
<dbReference type="EMBL" id="BFAV01000172">
    <property type="protein sequence ID" value="GBF35503.1"/>
    <property type="molecule type" value="Genomic_DNA"/>
</dbReference>
<comment type="caution">
    <text evidence="2">The sequence shown here is derived from an EMBL/GenBank/DDBJ whole genome shotgun (WGS) entry which is preliminary data.</text>
</comment>
<name>A0A2L2XIH7_9FIRM</name>
<dbReference type="OrthoDB" id="1707128at2"/>
<proteinExistence type="predicted"/>
<gene>
    <name evidence="2" type="ORF">DCCM_4632</name>
</gene>